<accession>A0A9J5ZBK8</accession>
<dbReference type="AlphaFoldDB" id="A0A9J5ZBK8"/>
<dbReference type="PANTHER" id="PTHR31973:SF189">
    <property type="entry name" value="TRANSPOSASE, MUDR, PLANT, MULE TRANSPOSASE DOMAIN PROTEIN-RELATED"/>
    <property type="match status" value="1"/>
</dbReference>
<dbReference type="Proteomes" id="UP000824120">
    <property type="component" value="Chromosome 4"/>
</dbReference>
<organism evidence="1 2">
    <name type="scientific">Solanum commersonii</name>
    <name type="common">Commerson's wild potato</name>
    <name type="synonym">Commerson's nightshade</name>
    <dbReference type="NCBI Taxonomy" id="4109"/>
    <lineage>
        <taxon>Eukaryota</taxon>
        <taxon>Viridiplantae</taxon>
        <taxon>Streptophyta</taxon>
        <taxon>Embryophyta</taxon>
        <taxon>Tracheophyta</taxon>
        <taxon>Spermatophyta</taxon>
        <taxon>Magnoliopsida</taxon>
        <taxon>eudicotyledons</taxon>
        <taxon>Gunneridae</taxon>
        <taxon>Pentapetalae</taxon>
        <taxon>asterids</taxon>
        <taxon>lamiids</taxon>
        <taxon>Solanales</taxon>
        <taxon>Solanaceae</taxon>
        <taxon>Solanoideae</taxon>
        <taxon>Solaneae</taxon>
        <taxon>Solanum</taxon>
    </lineage>
</organism>
<name>A0A9J5ZBK8_SOLCO</name>
<keyword evidence="2" id="KW-1185">Reference proteome</keyword>
<protein>
    <submittedName>
        <fullName evidence="1">Uncharacterized protein</fullName>
    </submittedName>
</protein>
<proteinExistence type="predicted"/>
<dbReference type="EMBL" id="JACXVP010000004">
    <property type="protein sequence ID" value="KAG5610363.1"/>
    <property type="molecule type" value="Genomic_DNA"/>
</dbReference>
<dbReference type="PANTHER" id="PTHR31973">
    <property type="entry name" value="POLYPROTEIN, PUTATIVE-RELATED"/>
    <property type="match status" value="1"/>
</dbReference>
<gene>
    <name evidence="1" type="ORF">H5410_021644</name>
</gene>
<dbReference type="OrthoDB" id="1301144at2759"/>
<evidence type="ECO:0000313" key="2">
    <source>
        <dbReference type="Proteomes" id="UP000824120"/>
    </source>
</evidence>
<evidence type="ECO:0000313" key="1">
    <source>
        <dbReference type="EMBL" id="KAG5610363.1"/>
    </source>
</evidence>
<comment type="caution">
    <text evidence="1">The sequence shown here is derived from an EMBL/GenBank/DDBJ whole genome shotgun (WGS) entry which is preliminary data.</text>
</comment>
<sequence>MSGIELALGSGFTDGDNKLDAYATKLKESNSGSDVMNNLSKETLDQGKKILLKMYICFKAMKMGFKKELRPFIELDGTFLKGKANRHVLVAVGQDKMKYYYPLACAIVD</sequence>
<reference evidence="1 2" key="1">
    <citation type="submission" date="2020-09" db="EMBL/GenBank/DDBJ databases">
        <title>De no assembly of potato wild relative species, Solanum commersonii.</title>
        <authorList>
            <person name="Cho K."/>
        </authorList>
    </citation>
    <scope>NUCLEOTIDE SEQUENCE [LARGE SCALE GENOMIC DNA]</scope>
    <source>
        <strain evidence="1">LZ3.2</strain>
        <tissue evidence="1">Leaf</tissue>
    </source>
</reference>